<name>A0A8H3VRI5_VENIN</name>
<dbReference type="EMBL" id="WNWR01000049">
    <property type="protein sequence ID" value="KAE9992721.1"/>
    <property type="molecule type" value="Genomic_DNA"/>
</dbReference>
<feature type="region of interest" description="Disordered" evidence="1">
    <location>
        <begin position="1"/>
        <end position="137"/>
    </location>
</feature>
<keyword evidence="3" id="KW-1185">Reference proteome</keyword>
<evidence type="ECO:0000313" key="2">
    <source>
        <dbReference type="EMBL" id="KAE9992721.1"/>
    </source>
</evidence>
<protein>
    <submittedName>
        <fullName evidence="2">Uncharacterized protein</fullName>
    </submittedName>
</protein>
<feature type="compositionally biased region" description="Low complexity" evidence="1">
    <location>
        <begin position="60"/>
        <end position="71"/>
    </location>
</feature>
<accession>A0A8H3VRI5</accession>
<evidence type="ECO:0000313" key="3">
    <source>
        <dbReference type="Proteomes" id="UP000490939"/>
    </source>
</evidence>
<evidence type="ECO:0000256" key="1">
    <source>
        <dbReference type="SAM" id="MobiDB-lite"/>
    </source>
</evidence>
<dbReference type="Proteomes" id="UP000490939">
    <property type="component" value="Unassembled WGS sequence"/>
</dbReference>
<feature type="compositionally biased region" description="Basic and acidic residues" evidence="1">
    <location>
        <begin position="1"/>
        <end position="13"/>
    </location>
</feature>
<comment type="caution">
    <text evidence="2">The sequence shown here is derived from an EMBL/GenBank/DDBJ whole genome shotgun (WGS) entry which is preliminary data.</text>
</comment>
<reference evidence="2 3" key="1">
    <citation type="submission" date="2019-07" db="EMBL/GenBank/DDBJ databases">
        <title>Venturia inaequalis Genome Resource.</title>
        <authorList>
            <person name="Lichtner F.J."/>
        </authorList>
    </citation>
    <scope>NUCLEOTIDE SEQUENCE [LARGE SCALE GENOMIC DNA]</scope>
    <source>
        <strain evidence="2 3">DMI_063113</strain>
    </source>
</reference>
<gene>
    <name evidence="2" type="ORF">EG327_007943</name>
</gene>
<sequence>MAKHELSEEKKDAVSSTSKRLKLDTPTSTPPTMSDADYIAESPNSVTTATEPPEPKKAVTESPESKTTATEPPEPKKSKASKSVTTTTEPLKPKKAVTESPKSEATATESPEPKKSITTDSSSAKKSPPPKPTSDTCTKSEIEKYFEYHFHPTRVFTSPVNKKHPDSIPDYHFSSSILVSILSNLPPAALQHFQEEYLDDVYVFIDRIEQVKEFASVAMRFPKIGGRIKLDSRKVCDPEREKIPMQLDSEEQQKSLAEKIRKLGVWKESVREIVVLVGSEMGVDEDGFQEKLASIKPLPAKANEPLVEVESRKWINPVPEDLKVLKYREGGWSVAISCENVVANEEKQTFQLWGDIGGLSKLWKHYEAQKEDTDVELDVEKVEADKGSS</sequence>
<organism evidence="2 3">
    <name type="scientific">Venturia inaequalis</name>
    <name type="common">Apple scab fungus</name>
    <dbReference type="NCBI Taxonomy" id="5025"/>
    <lineage>
        <taxon>Eukaryota</taxon>
        <taxon>Fungi</taxon>
        <taxon>Dikarya</taxon>
        <taxon>Ascomycota</taxon>
        <taxon>Pezizomycotina</taxon>
        <taxon>Dothideomycetes</taxon>
        <taxon>Pleosporomycetidae</taxon>
        <taxon>Venturiales</taxon>
        <taxon>Venturiaceae</taxon>
        <taxon>Venturia</taxon>
    </lineage>
</organism>
<dbReference type="AlphaFoldDB" id="A0A8H3VRI5"/>
<proteinExistence type="predicted"/>